<evidence type="ECO:0000313" key="3">
    <source>
        <dbReference type="Proteomes" id="UP000191040"/>
    </source>
</evidence>
<dbReference type="AlphaFoldDB" id="A0A1T4YR59"/>
<gene>
    <name evidence="2" type="ORF">SAMN06295964_0519</name>
</gene>
<name>A0A1T4YR59_9ACTN</name>
<keyword evidence="3" id="KW-1185">Reference proteome</keyword>
<sequence length="49" mass="5254">MLDLMLAAEEVAEHGEAAINHWVVGGIALGVLLVLLLITFLFGLGREHT</sequence>
<keyword evidence="1" id="KW-0812">Transmembrane</keyword>
<accession>A0A1T4YR59</accession>
<protein>
    <submittedName>
        <fullName evidence="2">Uncharacterized protein</fullName>
    </submittedName>
</protein>
<evidence type="ECO:0000313" key="2">
    <source>
        <dbReference type="EMBL" id="SKB04262.1"/>
    </source>
</evidence>
<organism evidence="2 3">
    <name type="scientific">Aeromicrobium choanae</name>
    <dbReference type="NCBI Taxonomy" id="1736691"/>
    <lineage>
        <taxon>Bacteria</taxon>
        <taxon>Bacillati</taxon>
        <taxon>Actinomycetota</taxon>
        <taxon>Actinomycetes</taxon>
        <taxon>Propionibacteriales</taxon>
        <taxon>Nocardioidaceae</taxon>
        <taxon>Aeromicrobium</taxon>
    </lineage>
</organism>
<proteinExistence type="predicted"/>
<evidence type="ECO:0000256" key="1">
    <source>
        <dbReference type="SAM" id="Phobius"/>
    </source>
</evidence>
<reference evidence="3" key="1">
    <citation type="submission" date="2017-02" db="EMBL/GenBank/DDBJ databases">
        <authorList>
            <person name="Varghese N."/>
            <person name="Submissions S."/>
        </authorList>
    </citation>
    <scope>NUCLEOTIDE SEQUENCE [LARGE SCALE GENOMIC DNA]</scope>
    <source>
        <strain evidence="3">9H-4</strain>
    </source>
</reference>
<dbReference type="RefSeq" id="WP_172806238.1">
    <property type="nucleotide sequence ID" value="NZ_LT796768.1"/>
</dbReference>
<keyword evidence="1" id="KW-0472">Membrane</keyword>
<dbReference type="Proteomes" id="UP000191040">
    <property type="component" value="Chromosome I"/>
</dbReference>
<dbReference type="EMBL" id="LT796768">
    <property type="protein sequence ID" value="SKB04262.1"/>
    <property type="molecule type" value="Genomic_DNA"/>
</dbReference>
<dbReference type="STRING" id="1736691.SAMN06295964_0519"/>
<keyword evidence="1" id="KW-1133">Transmembrane helix</keyword>
<feature type="transmembrane region" description="Helical" evidence="1">
    <location>
        <begin position="20"/>
        <end position="44"/>
    </location>
</feature>